<dbReference type="GO" id="GO:0046872">
    <property type="term" value="F:metal ion binding"/>
    <property type="evidence" value="ECO:0007669"/>
    <property type="project" value="UniProtKB-KW"/>
</dbReference>
<dbReference type="RefSeq" id="WP_183590658.1">
    <property type="nucleotide sequence ID" value="NZ_JACHWR010000001.1"/>
</dbReference>
<dbReference type="SUPFAM" id="SSF53187">
    <property type="entry name" value="Zn-dependent exopeptidases"/>
    <property type="match status" value="1"/>
</dbReference>
<accession>A0A7W4Z0D0</accession>
<feature type="domain" description="Peptidase M20 dimerisation" evidence="3">
    <location>
        <begin position="172"/>
        <end position="266"/>
    </location>
</feature>
<sequence length="368" mass="38544">MSDASWESLASRVLERTIELCRIPAPPLDEQDRADRVLAWWAEDGLAGVEQDDVGNVWAELRPGSGPALVIAAHLDTVFARDVVHRTERIGGRLVGPGVGDDTVAVAALSALHAVLPERLPVPVRLVATVGEEGLGNLRGVTAALGRADRPVGALIALEGNYLGRVNTIGVGSHRIEVSLTGPGGHAWEDAHHPSVVHVGGRIIADLDAMARPAGRTSVNVGTVAGGESINARARALRLQLDLRAESQDDLDRLVATATELIRENCERQGVTCALDVIGSRPAGSIEPDHPLVAAAVAGLEAAGESARLTAASTDANAAYARGIPAVTLGITTGELTHTEAEWIDVEPIGRGLRALTETIVTYTHLEE</sequence>
<dbReference type="PANTHER" id="PTHR43808">
    <property type="entry name" value="ACETYLORNITHINE DEACETYLASE"/>
    <property type="match status" value="1"/>
</dbReference>
<comment type="caution">
    <text evidence="4">The sequence shown here is derived from an EMBL/GenBank/DDBJ whole genome shotgun (WGS) entry which is preliminary data.</text>
</comment>
<dbReference type="EMBL" id="JACHWR010000001">
    <property type="protein sequence ID" value="MBB3040651.1"/>
    <property type="molecule type" value="Genomic_DNA"/>
</dbReference>
<dbReference type="AlphaFoldDB" id="A0A7W4Z0D0"/>
<dbReference type="PANTHER" id="PTHR43808:SF17">
    <property type="entry name" value="PEPTIDASE M20"/>
    <property type="match status" value="1"/>
</dbReference>
<dbReference type="InterPro" id="IPR011650">
    <property type="entry name" value="Peptidase_M20_dimer"/>
</dbReference>
<evidence type="ECO:0000259" key="3">
    <source>
        <dbReference type="Pfam" id="PF07687"/>
    </source>
</evidence>
<dbReference type="Gene3D" id="3.30.70.360">
    <property type="match status" value="1"/>
</dbReference>
<evidence type="ECO:0000313" key="5">
    <source>
        <dbReference type="Proteomes" id="UP000589626"/>
    </source>
</evidence>
<dbReference type="GO" id="GO:0016787">
    <property type="term" value="F:hydrolase activity"/>
    <property type="evidence" value="ECO:0007669"/>
    <property type="project" value="UniProtKB-KW"/>
</dbReference>
<dbReference type="InterPro" id="IPR002933">
    <property type="entry name" value="Peptidase_M20"/>
</dbReference>
<reference evidence="4 5" key="1">
    <citation type="submission" date="2020-08" db="EMBL/GenBank/DDBJ databases">
        <title>Sequencing the genomes of 1000 actinobacteria strains.</title>
        <authorList>
            <person name="Klenk H.-P."/>
        </authorList>
    </citation>
    <scope>NUCLEOTIDE SEQUENCE [LARGE SCALE GENOMIC DNA]</scope>
    <source>
        <strain evidence="4 5">DSM 105498</strain>
    </source>
</reference>
<dbReference type="Proteomes" id="UP000589626">
    <property type="component" value="Unassembled WGS sequence"/>
</dbReference>
<keyword evidence="5" id="KW-1185">Reference proteome</keyword>
<dbReference type="InterPro" id="IPR050072">
    <property type="entry name" value="Peptidase_M20A"/>
</dbReference>
<dbReference type="InterPro" id="IPR036264">
    <property type="entry name" value="Bact_exopeptidase_dim_dom"/>
</dbReference>
<organism evidence="4 5">
    <name type="scientific">Nocardioides soli</name>
    <dbReference type="NCBI Taxonomy" id="1036020"/>
    <lineage>
        <taxon>Bacteria</taxon>
        <taxon>Bacillati</taxon>
        <taxon>Actinomycetota</taxon>
        <taxon>Actinomycetes</taxon>
        <taxon>Propionibacteriales</taxon>
        <taxon>Nocardioidaceae</taxon>
        <taxon>Nocardioides</taxon>
    </lineage>
</organism>
<evidence type="ECO:0000256" key="2">
    <source>
        <dbReference type="ARBA" id="ARBA00022801"/>
    </source>
</evidence>
<gene>
    <name evidence="4" type="ORF">FHU40_000452</name>
</gene>
<dbReference type="Gene3D" id="3.40.630.10">
    <property type="entry name" value="Zn peptidases"/>
    <property type="match status" value="1"/>
</dbReference>
<name>A0A7W4Z0D0_9ACTN</name>
<proteinExistence type="predicted"/>
<evidence type="ECO:0000256" key="1">
    <source>
        <dbReference type="ARBA" id="ARBA00022723"/>
    </source>
</evidence>
<keyword evidence="1" id="KW-0479">Metal-binding</keyword>
<evidence type="ECO:0000313" key="4">
    <source>
        <dbReference type="EMBL" id="MBB3040651.1"/>
    </source>
</evidence>
<dbReference type="Pfam" id="PF07687">
    <property type="entry name" value="M20_dimer"/>
    <property type="match status" value="1"/>
</dbReference>
<dbReference type="SUPFAM" id="SSF55031">
    <property type="entry name" value="Bacterial exopeptidase dimerisation domain"/>
    <property type="match status" value="1"/>
</dbReference>
<dbReference type="Pfam" id="PF01546">
    <property type="entry name" value="Peptidase_M20"/>
    <property type="match status" value="1"/>
</dbReference>
<protein>
    <submittedName>
        <fullName evidence="4">Acetylornithine deacetylase/succinyl-diaminopimelate desuccinylase-like protein</fullName>
    </submittedName>
</protein>
<keyword evidence="2" id="KW-0378">Hydrolase</keyword>